<dbReference type="PANTHER" id="PTHR46224:SF6">
    <property type="entry name" value="ANKYRIN REPEAT FAMILY PROTEIN"/>
    <property type="match status" value="1"/>
</dbReference>
<evidence type="ECO:0000313" key="4">
    <source>
        <dbReference type="Proteomes" id="UP001177140"/>
    </source>
</evidence>
<organism evidence="3 4">
    <name type="scientific">Papaver nudicaule</name>
    <name type="common">Iceland poppy</name>
    <dbReference type="NCBI Taxonomy" id="74823"/>
    <lineage>
        <taxon>Eukaryota</taxon>
        <taxon>Viridiplantae</taxon>
        <taxon>Streptophyta</taxon>
        <taxon>Embryophyta</taxon>
        <taxon>Tracheophyta</taxon>
        <taxon>Spermatophyta</taxon>
        <taxon>Magnoliopsida</taxon>
        <taxon>Ranunculales</taxon>
        <taxon>Papaveraceae</taxon>
        <taxon>Papaveroideae</taxon>
        <taxon>Papaver</taxon>
    </lineage>
</organism>
<accession>A0AA41VC47</accession>
<dbReference type="InterPro" id="IPR036770">
    <property type="entry name" value="Ankyrin_rpt-contain_sf"/>
</dbReference>
<dbReference type="PANTHER" id="PTHR46224">
    <property type="entry name" value="ANKYRIN REPEAT FAMILY PROTEIN"/>
    <property type="match status" value="1"/>
</dbReference>
<dbReference type="InterPro" id="IPR002110">
    <property type="entry name" value="Ankyrin_rpt"/>
</dbReference>
<feature type="transmembrane region" description="Helical" evidence="2">
    <location>
        <begin position="173"/>
        <end position="192"/>
    </location>
</feature>
<protein>
    <submittedName>
        <fullName evidence="3">Uncharacterized protein</fullName>
    </submittedName>
</protein>
<keyword evidence="2" id="KW-0812">Transmembrane</keyword>
<proteinExistence type="predicted"/>
<dbReference type="PROSITE" id="PS50297">
    <property type="entry name" value="ANK_REP_REGION"/>
    <property type="match status" value="1"/>
</dbReference>
<evidence type="ECO:0000256" key="2">
    <source>
        <dbReference type="SAM" id="Phobius"/>
    </source>
</evidence>
<dbReference type="Pfam" id="PF12796">
    <property type="entry name" value="Ank_2"/>
    <property type="match status" value="1"/>
</dbReference>
<keyword evidence="2" id="KW-1133">Transmembrane helix</keyword>
<name>A0AA41VC47_PAPNU</name>
<feature type="repeat" description="ANK" evidence="1">
    <location>
        <begin position="110"/>
        <end position="142"/>
    </location>
</feature>
<dbReference type="AlphaFoldDB" id="A0AA41VC47"/>
<reference evidence="3" key="1">
    <citation type="submission" date="2022-03" db="EMBL/GenBank/DDBJ databases">
        <title>A functionally conserved STORR gene fusion in Papaver species that diverged 16.8 million years ago.</title>
        <authorList>
            <person name="Catania T."/>
        </authorList>
    </citation>
    <scope>NUCLEOTIDE SEQUENCE</scope>
    <source>
        <strain evidence="3">S-191538</strain>
    </source>
</reference>
<dbReference type="Gene3D" id="1.25.40.20">
    <property type="entry name" value="Ankyrin repeat-containing domain"/>
    <property type="match status" value="1"/>
</dbReference>
<evidence type="ECO:0000256" key="1">
    <source>
        <dbReference type="PROSITE-ProRule" id="PRU00023"/>
    </source>
</evidence>
<dbReference type="SMART" id="SM00248">
    <property type="entry name" value="ANK"/>
    <property type="match status" value="2"/>
</dbReference>
<dbReference type="PROSITE" id="PS50088">
    <property type="entry name" value="ANK_REPEAT"/>
    <property type="match status" value="1"/>
</dbReference>
<keyword evidence="1" id="KW-0040">ANK repeat</keyword>
<dbReference type="Proteomes" id="UP001177140">
    <property type="component" value="Unassembled WGS sequence"/>
</dbReference>
<sequence length="193" mass="21351">METNNQTARKRSGHMDCSPDKDVINLKYSPCPVSAFFDLLSAAYTGELDRFKMVASSYDKRGDGLAKTIQRHVDGDRRGCLAFAAAGGRVDVCRYLVEELNLDVHVKDVNGVTPLCYAAVKGHLNTVEYLLEKGANPDGSDDPNSRTNTPLHYAVLGGISHIFNVRTKLVHSYKLTCFVYIYVYLCSCFIVSS</sequence>
<keyword evidence="2" id="KW-0472">Membrane</keyword>
<evidence type="ECO:0000313" key="3">
    <source>
        <dbReference type="EMBL" id="MCL7037038.1"/>
    </source>
</evidence>
<dbReference type="InterPro" id="IPR051616">
    <property type="entry name" value="Cul2-RING_E3_ligase_SR"/>
</dbReference>
<comment type="caution">
    <text evidence="3">The sequence shown here is derived from an EMBL/GenBank/DDBJ whole genome shotgun (WGS) entry which is preliminary data.</text>
</comment>
<dbReference type="EMBL" id="JAJJMA010174664">
    <property type="protein sequence ID" value="MCL7037038.1"/>
    <property type="molecule type" value="Genomic_DNA"/>
</dbReference>
<dbReference type="SUPFAM" id="SSF48403">
    <property type="entry name" value="Ankyrin repeat"/>
    <property type="match status" value="1"/>
</dbReference>
<keyword evidence="4" id="KW-1185">Reference proteome</keyword>
<gene>
    <name evidence="3" type="ORF">MKW94_008636</name>
</gene>